<name>A0A0G4P047_PENC3</name>
<dbReference type="EMBL" id="HG793136">
    <property type="protein sequence ID" value="CRL19639.1"/>
    <property type="molecule type" value="Genomic_DNA"/>
</dbReference>
<accession>A0A0G4P047</accession>
<keyword evidence="2" id="KW-1185">Reference proteome</keyword>
<dbReference type="AlphaFoldDB" id="A0A0G4P047"/>
<sequence>MLGFLKRALRKPHTNVYGLDHAVLNIQLTQQSMWMNTLVKAAAANIGKPHPAEEKWYV</sequence>
<gene>
    <name evidence="1" type="ORF">PCAMFM013_S003g000430</name>
</gene>
<protein>
    <submittedName>
        <fullName evidence="1">Str. FM013</fullName>
    </submittedName>
</protein>
<evidence type="ECO:0000313" key="2">
    <source>
        <dbReference type="Proteomes" id="UP000053732"/>
    </source>
</evidence>
<organism evidence="1 2">
    <name type="scientific">Penicillium camemberti (strain FM 013)</name>
    <dbReference type="NCBI Taxonomy" id="1429867"/>
    <lineage>
        <taxon>Eukaryota</taxon>
        <taxon>Fungi</taxon>
        <taxon>Dikarya</taxon>
        <taxon>Ascomycota</taxon>
        <taxon>Pezizomycotina</taxon>
        <taxon>Eurotiomycetes</taxon>
        <taxon>Eurotiomycetidae</taxon>
        <taxon>Eurotiales</taxon>
        <taxon>Aspergillaceae</taxon>
        <taxon>Penicillium</taxon>
    </lineage>
</organism>
<proteinExistence type="predicted"/>
<reference evidence="1 2" key="1">
    <citation type="journal article" date="2014" name="Nat. Commun.">
        <title>Multiple recent horizontal transfers of a large genomic region in cheese making fungi.</title>
        <authorList>
            <person name="Cheeseman K."/>
            <person name="Ropars J."/>
            <person name="Renault P."/>
            <person name="Dupont J."/>
            <person name="Gouzy J."/>
            <person name="Branca A."/>
            <person name="Abraham A.L."/>
            <person name="Ceppi M."/>
            <person name="Conseiller E."/>
            <person name="Debuchy R."/>
            <person name="Malagnac F."/>
            <person name="Goarin A."/>
            <person name="Silar P."/>
            <person name="Lacoste S."/>
            <person name="Sallet E."/>
            <person name="Bensimon A."/>
            <person name="Giraud T."/>
            <person name="Brygoo Y."/>
        </authorList>
    </citation>
    <scope>NUCLEOTIDE SEQUENCE [LARGE SCALE GENOMIC DNA]</scope>
    <source>
        <strain evidence="2">FM 013</strain>
    </source>
</reference>
<dbReference type="Proteomes" id="UP000053732">
    <property type="component" value="Unassembled WGS sequence"/>
</dbReference>
<evidence type="ECO:0000313" key="1">
    <source>
        <dbReference type="EMBL" id="CRL19639.1"/>
    </source>
</evidence>